<dbReference type="Bgee" id="ENSG00000133835">
    <property type="expression patterns" value="Expressed in right lobe of thyroid gland and 203 other cell types or tissues"/>
</dbReference>
<reference evidence="1" key="4">
    <citation type="submission" date="2025-08" db="UniProtKB">
        <authorList>
            <consortium name="Ensembl"/>
        </authorList>
    </citation>
    <scope>IDENTIFICATION</scope>
</reference>
<proteinExistence type="evidence at protein level"/>
<keyword evidence="2" id="KW-1185">Reference proteome</keyword>
<organism evidence="1 2">
    <name type="scientific">Homo sapiens</name>
    <name type="common">Human</name>
    <dbReference type="NCBI Taxonomy" id="9606"/>
    <lineage>
        <taxon>Eukaryota</taxon>
        <taxon>Metazoa</taxon>
        <taxon>Chordata</taxon>
        <taxon>Craniata</taxon>
        <taxon>Vertebrata</taxon>
        <taxon>Euteleostomi</taxon>
        <taxon>Mammalia</taxon>
        <taxon>Eutheria</taxon>
        <taxon>Euarchontoglires</taxon>
        <taxon>Primates</taxon>
        <taxon>Haplorrhini</taxon>
        <taxon>Catarrhini</taxon>
        <taxon>Hominidae</taxon>
        <taxon>Homo</taxon>
    </lineage>
</organism>
<keyword evidence="3 4" id="KW-1267">Proteomics identification</keyword>
<dbReference type="AlphaFoldDB" id="A0A804HKT2"/>
<dbReference type="GeneTree" id="ENSGT00940000158343"/>
<evidence type="ECO:0000313" key="2">
    <source>
        <dbReference type="Proteomes" id="UP000005640"/>
    </source>
</evidence>
<dbReference type="EMBL" id="AC024564">
    <property type="status" value="NOT_ANNOTATED_CDS"/>
    <property type="molecule type" value="Genomic_DNA"/>
</dbReference>
<dbReference type="SUPFAM" id="SSF51735">
    <property type="entry name" value="NAD(P)-binding Rossmann-fold domains"/>
    <property type="match status" value="1"/>
</dbReference>
<reference evidence="1 2" key="3">
    <citation type="journal article" date="2004" name="Nature">
        <title>Finishing the euchromatic sequence of the human genome.</title>
        <authorList>
            <consortium name="International Human Genome Sequencing Consortium"/>
        </authorList>
    </citation>
    <scope>NUCLEOTIDE SEQUENCE [LARGE SCALE GENOMIC DNA]</scope>
</reference>
<reference evidence="1 2" key="2">
    <citation type="journal article" date="2004" name="Nature">
        <title>The DNA sequence and comparative analysis of human chromosome 5.</title>
        <authorList>
            <person name="Schmutz J."/>
            <person name="Martin J."/>
            <person name="Terry A."/>
            <person name="Couronne O."/>
            <person name="Grimwood J."/>
            <person name="Lowry S."/>
            <person name="Gordon L.A."/>
            <person name="Scott D."/>
            <person name="Xie G."/>
            <person name="Huang W."/>
            <person name="Hellsten U."/>
            <person name="Tran-Gyamfi M."/>
            <person name="She X."/>
            <person name="Prabhakar S."/>
            <person name="Aerts A."/>
            <person name="Altherr M."/>
            <person name="Bajorek E."/>
            <person name="Black S."/>
            <person name="Branscomb E."/>
            <person name="Caoile C."/>
            <person name="Challacombe J.F."/>
            <person name="Chan Y.M."/>
            <person name="Denys M."/>
            <person name="Detter J.C."/>
            <person name="Escobar J."/>
            <person name="Flowers D."/>
            <person name="Fotopulos D."/>
            <person name="Glavina T."/>
            <person name="Gomez M."/>
            <person name="Gonzales E."/>
            <person name="Goodstein D."/>
            <person name="Grigoriev I."/>
            <person name="Groza M."/>
            <person name="Hammon N."/>
            <person name="Hawkins T."/>
            <person name="Haydu L."/>
            <person name="Israni S."/>
            <person name="Jett J."/>
            <person name="Kadner K."/>
            <person name="Kimball H."/>
            <person name="Kobayashi A."/>
            <person name="Lopez F."/>
            <person name="Lou Y."/>
            <person name="Martinez D."/>
            <person name="Medina C."/>
            <person name="Morgan J."/>
            <person name="Nandkeshwar R."/>
            <person name="Noonan J.P."/>
            <person name="Pitluck S."/>
            <person name="Pollard M."/>
            <person name="Predki P."/>
            <person name="Priest J."/>
            <person name="Ramirez L."/>
            <person name="Retterer J."/>
            <person name="Rodriguez A."/>
            <person name="Rogers S."/>
            <person name="Salamov A."/>
            <person name="Salazar A."/>
            <person name="Thayer N."/>
            <person name="Tice H."/>
            <person name="Tsai M."/>
            <person name="Ustaszewska A."/>
            <person name="Vo N."/>
            <person name="Wheeler J."/>
            <person name="Wu K."/>
            <person name="Yang J."/>
            <person name="Dickson M."/>
            <person name="Cheng J.F."/>
            <person name="Eichler E.E."/>
            <person name="Olsen A."/>
            <person name="Pennacchio L.A."/>
            <person name="Rokhsar D.S."/>
            <person name="Richardson P."/>
            <person name="Lucas S.M."/>
            <person name="Myers R.M."/>
            <person name="Rubin E.M."/>
        </authorList>
    </citation>
    <scope>NUCLEOTIDE SEQUENCE [LARGE SCALE GENOMIC DNA]</scope>
</reference>
<evidence type="ECO:0007829" key="4">
    <source>
        <dbReference type="ProteomicsDB" id="A0A804HKT2"/>
    </source>
</evidence>
<name>A0A804HKT2_HUMAN</name>
<dbReference type="OpenTargets" id="ENSG00000133835"/>
<accession>A0A804HKT2</accession>
<dbReference type="InterPro" id="IPR036291">
    <property type="entry name" value="NAD(P)-bd_dom_sf"/>
</dbReference>
<dbReference type="Gene3D" id="3.40.50.720">
    <property type="entry name" value="NAD(P)-binding Rossmann-like Domain"/>
    <property type="match status" value="1"/>
</dbReference>
<dbReference type="Ensembl" id="ENST00000682445.1">
    <property type="protein sequence ID" value="ENSP00000508061.1"/>
    <property type="gene ID" value="ENSG00000133835.18"/>
</dbReference>
<dbReference type="EMBL" id="AC010409">
    <property type="status" value="NOT_ANNOTATED_CDS"/>
    <property type="molecule type" value="Genomic_DNA"/>
</dbReference>
<evidence type="ECO:0007829" key="3">
    <source>
        <dbReference type="PeptideAtlas" id="A0A804HKT2"/>
    </source>
</evidence>
<dbReference type="EMBL" id="KC877082">
    <property type="status" value="NOT_ANNOTATED_CDS"/>
    <property type="molecule type" value="Genomic_DNA"/>
</dbReference>
<dbReference type="HGNC" id="HGNC:5213">
    <property type="gene designation" value="HSD17B4"/>
</dbReference>
<dbReference type="Ensembl" id="ENST00000682445.1">
    <property type="protein sequence ID" value="ENSP00000508061.1"/>
    <property type="gene ID" value="ENSG00000133835.19"/>
</dbReference>
<reference evidence="1" key="5">
    <citation type="submission" date="2025-09" db="UniProtKB">
        <authorList>
            <consortium name="Ensembl"/>
        </authorList>
    </citation>
    <scope>IDENTIFICATION</scope>
</reference>
<reference evidence="1 2" key="1">
    <citation type="journal article" date="2001" name="Nature">
        <title>Initial sequencing and analysis of the human genome.</title>
        <authorList>
            <consortium name="International Human Genome Sequencing Consortium"/>
            <person name="Lander E.S."/>
            <person name="Linton L.M."/>
            <person name="Birren B."/>
            <person name="Nusbaum C."/>
            <person name="Zody M.C."/>
            <person name="Baldwin J."/>
            <person name="Devon K."/>
            <person name="Dewar K."/>
            <person name="Doyle M."/>
            <person name="FitzHugh W."/>
            <person name="Funke R."/>
            <person name="Gage D."/>
            <person name="Harris K."/>
            <person name="Heaford A."/>
            <person name="Howland J."/>
            <person name="Kann L."/>
            <person name="Lehoczky J."/>
            <person name="LeVine R."/>
            <person name="McEwan P."/>
            <person name="McKernan K."/>
            <person name="Meldrim J."/>
            <person name="Mesirov J.P."/>
            <person name="Miranda C."/>
            <person name="Morris W."/>
            <person name="Naylor J."/>
            <person name="Raymond C."/>
            <person name="Rosetti M."/>
            <person name="Santos R."/>
            <person name="Sheridan A."/>
            <person name="Sougnez C."/>
            <person name="Stange-Thomann N."/>
            <person name="Stojanovic N."/>
            <person name="Subramanian A."/>
            <person name="Wyman D."/>
            <person name="Rogers J."/>
            <person name="Sulston J."/>
            <person name="Ainscough R."/>
            <person name="Beck S."/>
            <person name="Bentley D."/>
            <person name="Burton J."/>
            <person name="Clee C."/>
            <person name="Carter N."/>
            <person name="Coulson A."/>
            <person name="Deadman R."/>
            <person name="Deloukas P."/>
            <person name="Dunham A."/>
            <person name="Dunham I."/>
            <person name="Durbin R."/>
            <person name="French L."/>
            <person name="Grafham D."/>
            <person name="Gregory S."/>
            <person name="Hubbard T."/>
            <person name="Humphray S."/>
            <person name="Hunt A."/>
            <person name="Jones M."/>
            <person name="Lloyd C."/>
            <person name="McMurray A."/>
            <person name="Matthews L."/>
            <person name="Mercer S."/>
            <person name="Milne S."/>
            <person name="Mullikin J.C."/>
            <person name="Mungall A."/>
            <person name="Plumb R."/>
            <person name="Ross M."/>
            <person name="Shownkeen R."/>
            <person name="Sims S."/>
            <person name="Waterston R.H."/>
            <person name="Wilson R.K."/>
            <person name="Hillier L.W."/>
            <person name="McPherson J.D."/>
            <person name="Marra M.A."/>
            <person name="Mardis E.R."/>
            <person name="Fulton L.A."/>
            <person name="Chinwalla A.T."/>
            <person name="Pepin K.H."/>
            <person name="Gish W.R."/>
            <person name="Chissoe S.L."/>
            <person name="Wendl M.C."/>
            <person name="Delehaunty K.D."/>
            <person name="Miner T.L."/>
            <person name="Delehaunty A."/>
            <person name="Kramer J.B."/>
            <person name="Cook L.L."/>
            <person name="Fulton R.S."/>
            <person name="Johnson D.L."/>
            <person name="Minx P.J."/>
            <person name="Clifton S.W."/>
            <person name="Hawkins T."/>
            <person name="Branscomb E."/>
            <person name="Predki P."/>
            <person name="Richardson P."/>
            <person name="Wenning S."/>
            <person name="Slezak T."/>
            <person name="Doggett N."/>
            <person name="Cheng J.F."/>
            <person name="Olsen A."/>
            <person name="Lucas S."/>
            <person name="Elkin C."/>
            <person name="Uberbacher E."/>
            <person name="Frazier M."/>
            <person name="Gibbs R.A."/>
            <person name="Muzny D.M."/>
            <person name="Scherer S.E."/>
            <person name="Bouck J.B."/>
            <person name="Sodergren E.J."/>
            <person name="Worley K.C."/>
            <person name="Rives C.M."/>
            <person name="Gorrell J.H."/>
            <person name="Metzker M.L."/>
            <person name="Naylor S.L."/>
            <person name="Kucherlapati R.S."/>
            <person name="Nelson D.L."/>
            <person name="Weinstock G.M."/>
            <person name="Sakaki Y."/>
            <person name="Fujiyama A."/>
            <person name="Hattori M."/>
            <person name="Yada T."/>
            <person name="Toyoda A."/>
            <person name="Itoh T."/>
            <person name="Kawagoe C."/>
            <person name="Watanabe H."/>
            <person name="Totoki Y."/>
            <person name="Taylor T."/>
            <person name="Weissenbach J."/>
            <person name="Heilig R."/>
            <person name="Saurin W."/>
            <person name="Artiguenave F."/>
            <person name="Brottier P."/>
            <person name="Bruls T."/>
            <person name="Pelletier E."/>
            <person name="Robert C."/>
            <person name="Wincker P."/>
            <person name="Smith D.R."/>
            <person name="Doucette-Stamm L."/>
            <person name="Rubenfield M."/>
            <person name="Weinstock K."/>
            <person name="Lee H.M."/>
            <person name="Dubois J."/>
            <person name="Rosenthal A."/>
            <person name="Platzer M."/>
            <person name="Nyakatura G."/>
            <person name="Taudien S."/>
            <person name="Rump A."/>
            <person name="Yang H."/>
            <person name="Yu J."/>
            <person name="Wang J."/>
            <person name="Huang G."/>
            <person name="Gu J."/>
            <person name="Hood L."/>
            <person name="Rowen L."/>
            <person name="Madan A."/>
            <person name="Qin S."/>
            <person name="Davis R.W."/>
            <person name="Federspiel N.A."/>
            <person name="Abola A.P."/>
            <person name="Proctor M.J."/>
            <person name="Myers R.M."/>
            <person name="Schmutz J."/>
            <person name="Dickson M."/>
            <person name="Grimwood J."/>
            <person name="Cox D.R."/>
            <person name="Olson M.V."/>
            <person name="Kaul R."/>
            <person name="Raymond C."/>
            <person name="Shimizu N."/>
            <person name="Kawasaki K."/>
            <person name="Minoshima S."/>
            <person name="Evans G.A."/>
            <person name="Athanasiou M."/>
            <person name="Schultz R."/>
            <person name="Roe B.A."/>
            <person name="Chen F."/>
            <person name="Pan H."/>
            <person name="Ramser J."/>
            <person name="Lehrach H."/>
            <person name="Reinhardt R."/>
            <person name="McCombie W.R."/>
            <person name="de la Bastide M."/>
            <person name="Dedhia N."/>
            <person name="Blocker H."/>
            <person name="Hornischer K."/>
            <person name="Nordsiek G."/>
            <person name="Agarwala R."/>
            <person name="Aravind L."/>
            <person name="Bailey J.A."/>
            <person name="Bateman A."/>
            <person name="Batzoglou S."/>
            <person name="Birney E."/>
            <person name="Bork P."/>
            <person name="Brown D.G."/>
            <person name="Burge C.B."/>
            <person name="Cerutti L."/>
            <person name="Chen H.C."/>
            <person name="Church D."/>
            <person name="Clamp M."/>
            <person name="Copley R.R."/>
            <person name="Doerks T."/>
            <person name="Eddy S.R."/>
            <person name="Eichler E.E."/>
            <person name="Furey T.S."/>
            <person name="Galagan J."/>
            <person name="Gilbert J.G."/>
            <person name="Harmon C."/>
            <person name="Hayashizaki Y."/>
            <person name="Haussler D."/>
            <person name="Hermjakob H."/>
            <person name="Hokamp K."/>
            <person name="Jang W."/>
            <person name="Johnson L.S."/>
            <person name="Jones T.A."/>
            <person name="Kasif S."/>
            <person name="Kaspryzk A."/>
            <person name="Kennedy S."/>
            <person name="Kent W.J."/>
            <person name="Kitts P."/>
            <person name="Koonin E.V."/>
            <person name="Korf I."/>
            <person name="Kulp D."/>
            <person name="Lancet D."/>
            <person name="Lowe T.M."/>
            <person name="McLysaght A."/>
            <person name="Mikkelsen T."/>
            <person name="Moran J.V."/>
            <person name="Mulder N."/>
            <person name="Pollara V.J."/>
            <person name="Ponting C.P."/>
            <person name="Schuler G."/>
            <person name="Schultz J."/>
            <person name="Slater G."/>
            <person name="Smit A.F."/>
            <person name="Stupka E."/>
            <person name="Szustakowski J."/>
            <person name="Thierry-Mieg D."/>
            <person name="Thierry-Mieg J."/>
            <person name="Wagner L."/>
            <person name="Wallis J."/>
            <person name="Wheeler R."/>
            <person name="Williams A."/>
            <person name="Wolf Y.I."/>
            <person name="Wolfe K.H."/>
            <person name="Yang S.P."/>
            <person name="Yeh R.F."/>
            <person name="Collins F."/>
            <person name="Guyer M.S."/>
            <person name="Peterson J."/>
            <person name="Felsenfeld A."/>
            <person name="Wetterstrand K.A."/>
            <person name="Patrinos A."/>
            <person name="Morgan M.J."/>
            <person name="de Jong P."/>
            <person name="Catanese J.J."/>
            <person name="Osoegawa K."/>
            <person name="Shizuya H."/>
            <person name="Choi S."/>
            <person name="Chen Y.J."/>
        </authorList>
    </citation>
    <scope>NUCLEOTIDE SEQUENCE [LARGE SCALE GENOMIC DNA]</scope>
</reference>
<dbReference type="Proteomes" id="UP000005640">
    <property type="component" value="Chromosome 5"/>
</dbReference>
<gene>
    <name evidence="1" type="primary">HSD17B4</name>
</gene>
<dbReference type="PANTHER" id="PTHR46254">
    <property type="entry name" value="PROTEIN GVQW1-RELATED"/>
    <property type="match status" value="1"/>
</dbReference>
<sequence>MGSPLRFDGRVVLVTGAGAGLGRAYALAFAERGALVVAFKIYAITLWRRSFHNADSLFQSFHSAAQAGVQWHDLSSLQPLPSGFKRFSCLSLPSSWDYSE</sequence>
<evidence type="ECO:0000313" key="1">
    <source>
        <dbReference type="Ensembl" id="ENSP00000508061.1"/>
    </source>
</evidence>
<dbReference type="SMR" id="A0A804HKT2"/>
<protein>
    <submittedName>
        <fullName evidence="1">Hydroxysteroid 17-beta dehydrogenase 4</fullName>
    </submittedName>
</protein>
<dbReference type="OrthoDB" id="3592703at2759"/>